<reference evidence="1" key="1">
    <citation type="submission" date="2022-04" db="EMBL/GenBank/DDBJ databases">
        <title>Carnegiea gigantea Genome sequencing and assembly v2.</title>
        <authorList>
            <person name="Copetti D."/>
            <person name="Sanderson M.J."/>
            <person name="Burquez A."/>
            <person name="Wojciechowski M.F."/>
        </authorList>
    </citation>
    <scope>NUCLEOTIDE SEQUENCE</scope>
    <source>
        <strain evidence="1">SGP5-SGP5p</strain>
        <tissue evidence="1">Aerial part</tissue>
    </source>
</reference>
<organism evidence="1 2">
    <name type="scientific">Carnegiea gigantea</name>
    <dbReference type="NCBI Taxonomy" id="171969"/>
    <lineage>
        <taxon>Eukaryota</taxon>
        <taxon>Viridiplantae</taxon>
        <taxon>Streptophyta</taxon>
        <taxon>Embryophyta</taxon>
        <taxon>Tracheophyta</taxon>
        <taxon>Spermatophyta</taxon>
        <taxon>Magnoliopsida</taxon>
        <taxon>eudicotyledons</taxon>
        <taxon>Gunneridae</taxon>
        <taxon>Pentapetalae</taxon>
        <taxon>Caryophyllales</taxon>
        <taxon>Cactineae</taxon>
        <taxon>Cactaceae</taxon>
        <taxon>Cactoideae</taxon>
        <taxon>Echinocereeae</taxon>
        <taxon>Carnegiea</taxon>
    </lineage>
</organism>
<keyword evidence="2" id="KW-1185">Reference proteome</keyword>
<comment type="caution">
    <text evidence="1">The sequence shown here is derived from an EMBL/GenBank/DDBJ whole genome shotgun (WGS) entry which is preliminary data.</text>
</comment>
<dbReference type="AlphaFoldDB" id="A0A9Q1KJT6"/>
<name>A0A9Q1KJT6_9CARY</name>
<protein>
    <submittedName>
        <fullName evidence="1">Uncharacterized protein</fullName>
    </submittedName>
</protein>
<evidence type="ECO:0000313" key="2">
    <source>
        <dbReference type="Proteomes" id="UP001153076"/>
    </source>
</evidence>
<sequence>MDGSYGSQRASLKNGDESTNDLIYRRSSSLKTLTIFCTLNSKVTWVRKEKVGKGTRSYSYNHEKSCIKVCKGYTNFFNPIVLEKVNMDSNRDEKFLVTPSFYPAFHKLLILKRNWDVDFRFRELSSFMIGAIEWTEYILKHFEYTLRSANTCRVVGLSYYPYHYHFDRDVWRAFCELGSPTTNTLHHDVGGVGISLYNLERIGGLPILGGICKDFYVNEDLMDDEKFSPIVLELLHIHAELWRFHKSSHIYWNFWLHHFYRGELIWGAFGKESEQRTSSVPLNKVRDFRNGLFNGKRSKISLAPIMLGYIYHALYSQPPNSEYLANYPTLMHYARMSTK</sequence>
<dbReference type="EMBL" id="JAKOGI010000106">
    <property type="protein sequence ID" value="KAJ8444126.1"/>
    <property type="molecule type" value="Genomic_DNA"/>
</dbReference>
<dbReference type="Proteomes" id="UP001153076">
    <property type="component" value="Unassembled WGS sequence"/>
</dbReference>
<evidence type="ECO:0000313" key="1">
    <source>
        <dbReference type="EMBL" id="KAJ8444126.1"/>
    </source>
</evidence>
<accession>A0A9Q1KJT6</accession>
<gene>
    <name evidence="1" type="ORF">Cgig2_005807</name>
</gene>
<proteinExistence type="predicted"/>